<feature type="transmembrane region" description="Helical" evidence="1">
    <location>
        <begin position="55"/>
        <end position="77"/>
    </location>
</feature>
<protein>
    <submittedName>
        <fullName evidence="2">Putative secreted peptide</fullName>
    </submittedName>
</protein>
<dbReference type="AlphaFoldDB" id="A0A2M3ZMK4"/>
<evidence type="ECO:0000313" key="2">
    <source>
        <dbReference type="EMBL" id="MBW29735.1"/>
    </source>
</evidence>
<keyword evidence="1" id="KW-1133">Transmembrane helix</keyword>
<feature type="transmembrane region" description="Helical" evidence="1">
    <location>
        <begin position="31"/>
        <end position="48"/>
    </location>
</feature>
<reference evidence="2" key="1">
    <citation type="submission" date="2018-01" db="EMBL/GenBank/DDBJ databases">
        <title>An insight into the sialome of Amazonian anophelines.</title>
        <authorList>
            <person name="Ribeiro J.M."/>
            <person name="Scarpassa V."/>
            <person name="Calvo E."/>
        </authorList>
    </citation>
    <scope>NUCLEOTIDE SEQUENCE</scope>
    <source>
        <tissue evidence="2">Salivary glands</tissue>
    </source>
</reference>
<name>A0A2M3ZMK4_9DIPT</name>
<dbReference type="EMBL" id="GGFM01008984">
    <property type="protein sequence ID" value="MBW29735.1"/>
    <property type="molecule type" value="Transcribed_RNA"/>
</dbReference>
<proteinExistence type="predicted"/>
<organism evidence="2">
    <name type="scientific">Anopheles braziliensis</name>
    <dbReference type="NCBI Taxonomy" id="58242"/>
    <lineage>
        <taxon>Eukaryota</taxon>
        <taxon>Metazoa</taxon>
        <taxon>Ecdysozoa</taxon>
        <taxon>Arthropoda</taxon>
        <taxon>Hexapoda</taxon>
        <taxon>Insecta</taxon>
        <taxon>Pterygota</taxon>
        <taxon>Neoptera</taxon>
        <taxon>Endopterygota</taxon>
        <taxon>Diptera</taxon>
        <taxon>Nematocera</taxon>
        <taxon>Culicoidea</taxon>
        <taxon>Culicidae</taxon>
        <taxon>Anophelinae</taxon>
        <taxon>Anopheles</taxon>
    </lineage>
</organism>
<accession>A0A2M3ZMK4</accession>
<feature type="transmembrane region" description="Helical" evidence="1">
    <location>
        <begin position="89"/>
        <end position="107"/>
    </location>
</feature>
<keyword evidence="1" id="KW-0812">Transmembrane</keyword>
<sequence>MVTRKAIPLFLSLLSLVSMFAFDIHNVPLALYTVASLLFILLFYHGFLHHQQSTFLFFSLFHYNSFLLFPLFLLSPALRYHLFYLSKTVQVYLLSFLFCCFFFLFCFSAK</sequence>
<keyword evidence="1" id="KW-0472">Membrane</keyword>
<evidence type="ECO:0000256" key="1">
    <source>
        <dbReference type="SAM" id="Phobius"/>
    </source>
</evidence>